<dbReference type="CDD" id="cd00845">
    <property type="entry name" value="MPP_UshA_N_like"/>
    <property type="match status" value="1"/>
</dbReference>
<dbReference type="EMBL" id="CP001791">
    <property type="protein sequence ID" value="ADH98676.1"/>
    <property type="molecule type" value="Genomic_DNA"/>
</dbReference>
<dbReference type="SUPFAM" id="SSF55816">
    <property type="entry name" value="5'-nucleotidase (syn. UDP-sugar hydrolase), C-terminal domain"/>
    <property type="match status" value="1"/>
</dbReference>
<name>D6Y172_BACIE</name>
<evidence type="ECO:0000256" key="1">
    <source>
        <dbReference type="ARBA" id="ARBA00022729"/>
    </source>
</evidence>
<keyword evidence="2" id="KW-0378">Hydrolase</keyword>
<dbReference type="PRINTS" id="PR01607">
    <property type="entry name" value="APYRASEFAMLY"/>
</dbReference>
<evidence type="ECO:0000313" key="6">
    <source>
        <dbReference type="Proteomes" id="UP000000271"/>
    </source>
</evidence>
<evidence type="ECO:0000259" key="4">
    <source>
        <dbReference type="Pfam" id="PF02872"/>
    </source>
</evidence>
<dbReference type="PANTHER" id="PTHR11575:SF23">
    <property type="entry name" value="5-NUCLEOTIDASE FAMILY PROTEIN"/>
    <property type="match status" value="1"/>
</dbReference>
<feature type="domain" description="5'-Nucleotidase C-terminal" evidence="4">
    <location>
        <begin position="293"/>
        <end position="427"/>
    </location>
</feature>
<dbReference type="Gene3D" id="3.90.780.10">
    <property type="entry name" value="5'-Nucleotidase, C-terminal domain"/>
    <property type="match status" value="1"/>
</dbReference>
<dbReference type="InterPro" id="IPR036907">
    <property type="entry name" value="5'-Nucleotdase_C_sf"/>
</dbReference>
<dbReference type="InterPro" id="IPR004843">
    <property type="entry name" value="Calcineurin-like_PHP"/>
</dbReference>
<dbReference type="SUPFAM" id="SSF56300">
    <property type="entry name" value="Metallo-dependent phosphatases"/>
    <property type="match status" value="1"/>
</dbReference>
<dbReference type="Pfam" id="PF02872">
    <property type="entry name" value="5_nucleotid_C"/>
    <property type="match status" value="1"/>
</dbReference>
<dbReference type="RefSeq" id="WP_013172100.1">
    <property type="nucleotide sequence ID" value="NC_014219.1"/>
</dbReference>
<dbReference type="GO" id="GO:0000166">
    <property type="term" value="F:nucleotide binding"/>
    <property type="evidence" value="ECO:0007669"/>
    <property type="project" value="UniProtKB-KW"/>
</dbReference>
<protein>
    <submittedName>
        <fullName evidence="5">Metallophosphoesterase</fullName>
    </submittedName>
</protein>
<dbReference type="PIRSF" id="PIRSF036361">
    <property type="entry name" value="YunD"/>
    <property type="match status" value="1"/>
</dbReference>
<dbReference type="GO" id="GO:0046872">
    <property type="term" value="F:metal ion binding"/>
    <property type="evidence" value="ECO:0007669"/>
    <property type="project" value="InterPro"/>
</dbReference>
<keyword evidence="1" id="KW-0732">Signal</keyword>
<dbReference type="InterPro" id="IPR006146">
    <property type="entry name" value="5'-Nucleotdase_CS"/>
</dbReference>
<dbReference type="InterPro" id="IPR008334">
    <property type="entry name" value="5'-Nucleotdase_C"/>
</dbReference>
<dbReference type="GO" id="GO:0030288">
    <property type="term" value="C:outer membrane-bounded periplasmic space"/>
    <property type="evidence" value="ECO:0007669"/>
    <property type="project" value="TreeGrafter"/>
</dbReference>
<dbReference type="PROSITE" id="PS00785">
    <property type="entry name" value="5_NUCLEOTIDASE_1"/>
    <property type="match status" value="1"/>
</dbReference>
<dbReference type="KEGG" id="bse:Bsel_1160"/>
<dbReference type="InterPro" id="IPR006179">
    <property type="entry name" value="5_nucleotidase/apyrase"/>
</dbReference>
<dbReference type="Pfam" id="PF00149">
    <property type="entry name" value="Metallophos"/>
    <property type="match status" value="1"/>
</dbReference>
<evidence type="ECO:0000259" key="3">
    <source>
        <dbReference type="Pfam" id="PF00149"/>
    </source>
</evidence>
<dbReference type="GO" id="GO:0009166">
    <property type="term" value="P:nucleotide catabolic process"/>
    <property type="evidence" value="ECO:0007669"/>
    <property type="project" value="InterPro"/>
</dbReference>
<keyword evidence="2" id="KW-0547">Nucleotide-binding</keyword>
<dbReference type="HOGENOM" id="CLU_005854_8_1_9"/>
<comment type="similarity">
    <text evidence="2">Belongs to the 5'-nucleotidase family.</text>
</comment>
<dbReference type="InterPro" id="IPR029052">
    <property type="entry name" value="Metallo-depent_PP-like"/>
</dbReference>
<gene>
    <name evidence="5" type="ordered locus">Bsel_1160</name>
</gene>
<dbReference type="InterPro" id="IPR011240">
    <property type="entry name" value="Pesterase_YunD"/>
</dbReference>
<dbReference type="PANTHER" id="PTHR11575">
    <property type="entry name" value="5'-NUCLEOTIDASE-RELATED"/>
    <property type="match status" value="1"/>
</dbReference>
<proteinExistence type="inferred from homology"/>
<dbReference type="AlphaFoldDB" id="D6Y172"/>
<dbReference type="eggNOG" id="COG0737">
    <property type="taxonomic scope" value="Bacteria"/>
</dbReference>
<dbReference type="OrthoDB" id="9793179at2"/>
<dbReference type="Proteomes" id="UP000000271">
    <property type="component" value="Chromosome"/>
</dbReference>
<dbReference type="Gene3D" id="3.60.21.10">
    <property type="match status" value="1"/>
</dbReference>
<keyword evidence="6" id="KW-1185">Reference proteome</keyword>
<accession>D6Y172</accession>
<dbReference type="GO" id="GO:0008768">
    <property type="term" value="F:UDP-sugar diphosphatase activity"/>
    <property type="evidence" value="ECO:0007669"/>
    <property type="project" value="TreeGrafter"/>
</dbReference>
<evidence type="ECO:0000256" key="2">
    <source>
        <dbReference type="RuleBase" id="RU362119"/>
    </source>
</evidence>
<evidence type="ECO:0000313" key="5">
    <source>
        <dbReference type="EMBL" id="ADH98676.1"/>
    </source>
</evidence>
<organism evidence="5 6">
    <name type="scientific">Bacillus selenitireducens (strain ATCC 700615 / DSM 15326 / MLS10)</name>
    <dbReference type="NCBI Taxonomy" id="439292"/>
    <lineage>
        <taxon>Bacteria</taxon>
        <taxon>Bacillati</taxon>
        <taxon>Bacillota</taxon>
        <taxon>Bacilli</taxon>
        <taxon>Bacillales</taxon>
        <taxon>Bacillaceae</taxon>
        <taxon>Salisediminibacterium</taxon>
    </lineage>
</organism>
<sequence>MTNETKLTILHTNDLHSELNAWPAVTALLKEKRQAALDAGRDVLLFDIGDHSDRVHPVTDALRGKGNIELLNSMDYDAVTIGNNEGITFSKEELNGLYTDANFPVLLTNLRDKDTSEMPPWTAPYKILTLTDGTTIGVTAATVPFRQFYEPLGWKIDDPLTALRPVVARLRQDCDFLICLSHLGLREDYGLVEAMPEFDLVLGSHTHHVLEEGEHVNGVWINQSGRSGAYIGEVTIGGTKESGLSVESVQSIPVDVQKRDYETENQLSRLNRRAVCLMEEPVTILKEEMYVDWFDESPLVRTLTEGLRSWCQTDLAMVNAGSLLDGLKPGLVTRGQLHEICPHPINPVIVHMTGKQIIETMQKAETPEMIHFRLRGFGFRGKVLGKMIYATGSSFAKTQERIDPETFIIDNKRIEENRVYKVATLDMFTLGRLYPGIRDAERTDILMPEFLRDILLWCLQNQSGMMKSSG</sequence>
<dbReference type="GO" id="GO:0008253">
    <property type="term" value="F:5'-nucleotidase activity"/>
    <property type="evidence" value="ECO:0007669"/>
    <property type="project" value="TreeGrafter"/>
</dbReference>
<reference evidence="5" key="1">
    <citation type="submission" date="2009-10" db="EMBL/GenBank/DDBJ databases">
        <title>Complete sequence of Bacillus selenitireducens MLS10.</title>
        <authorList>
            <consortium name="US DOE Joint Genome Institute"/>
            <person name="Lucas S."/>
            <person name="Copeland A."/>
            <person name="Lapidus A."/>
            <person name="Glavina del Rio T."/>
            <person name="Dalin E."/>
            <person name="Tice H."/>
            <person name="Bruce D."/>
            <person name="Goodwin L."/>
            <person name="Pitluck S."/>
            <person name="Sims D."/>
            <person name="Brettin T."/>
            <person name="Detter J.C."/>
            <person name="Han C."/>
            <person name="Larimer F."/>
            <person name="Land M."/>
            <person name="Hauser L."/>
            <person name="Kyrpides N."/>
            <person name="Ovchinnikova G."/>
            <person name="Stolz J."/>
        </authorList>
    </citation>
    <scope>NUCLEOTIDE SEQUENCE [LARGE SCALE GENOMIC DNA]</scope>
    <source>
        <strain evidence="5">MLS10</strain>
    </source>
</reference>
<feature type="domain" description="Calcineurin-like phosphoesterase" evidence="3">
    <location>
        <begin position="7"/>
        <end position="208"/>
    </location>
</feature>
<dbReference type="STRING" id="439292.Bsel_1160"/>